<dbReference type="STRING" id="1450648.CLORY_15530"/>
<evidence type="ECO:0000313" key="2">
    <source>
        <dbReference type="EMBL" id="OPJ62929.1"/>
    </source>
</evidence>
<dbReference type="Proteomes" id="UP000190080">
    <property type="component" value="Unassembled WGS sequence"/>
</dbReference>
<name>A0A1V4ISQ6_9CLOT</name>
<evidence type="ECO:0000256" key="1">
    <source>
        <dbReference type="SAM" id="MobiDB-lite"/>
    </source>
</evidence>
<dbReference type="AlphaFoldDB" id="A0A1V4ISQ6"/>
<sequence>MTHTETKKETKKQNKKSRRSEVIHEEDMQKSKSKGENTHR</sequence>
<gene>
    <name evidence="2" type="ORF">CLORY_15530</name>
</gene>
<organism evidence="2 3">
    <name type="scientific">Clostridium oryzae</name>
    <dbReference type="NCBI Taxonomy" id="1450648"/>
    <lineage>
        <taxon>Bacteria</taxon>
        <taxon>Bacillati</taxon>
        <taxon>Bacillota</taxon>
        <taxon>Clostridia</taxon>
        <taxon>Eubacteriales</taxon>
        <taxon>Clostridiaceae</taxon>
        <taxon>Clostridium</taxon>
    </lineage>
</organism>
<proteinExistence type="predicted"/>
<keyword evidence="3" id="KW-1185">Reference proteome</keyword>
<feature type="compositionally biased region" description="Basic and acidic residues" evidence="1">
    <location>
        <begin position="19"/>
        <end position="40"/>
    </location>
</feature>
<reference evidence="2 3" key="1">
    <citation type="submission" date="2017-03" db="EMBL/GenBank/DDBJ databases">
        <title>Genome sequence of Clostridium oryzae DSM 28571.</title>
        <authorList>
            <person name="Poehlein A."/>
            <person name="Daniel R."/>
        </authorList>
    </citation>
    <scope>NUCLEOTIDE SEQUENCE [LARGE SCALE GENOMIC DNA]</scope>
    <source>
        <strain evidence="2 3">DSM 28571</strain>
    </source>
</reference>
<accession>A0A1V4ISQ6</accession>
<feature type="compositionally biased region" description="Basic and acidic residues" evidence="1">
    <location>
        <begin position="1"/>
        <end position="12"/>
    </location>
</feature>
<dbReference type="RefSeq" id="WP_278335304.1">
    <property type="nucleotide sequence ID" value="NZ_MZGV01000012.1"/>
</dbReference>
<evidence type="ECO:0000313" key="3">
    <source>
        <dbReference type="Proteomes" id="UP000190080"/>
    </source>
</evidence>
<comment type="caution">
    <text evidence="2">The sequence shown here is derived from an EMBL/GenBank/DDBJ whole genome shotgun (WGS) entry which is preliminary data.</text>
</comment>
<feature type="region of interest" description="Disordered" evidence="1">
    <location>
        <begin position="1"/>
        <end position="40"/>
    </location>
</feature>
<dbReference type="EMBL" id="MZGV01000012">
    <property type="protein sequence ID" value="OPJ62929.1"/>
    <property type="molecule type" value="Genomic_DNA"/>
</dbReference>
<protein>
    <submittedName>
        <fullName evidence="2">Uncharacterized protein</fullName>
    </submittedName>
</protein>